<keyword evidence="6" id="KW-0539">Nucleus</keyword>
<dbReference type="Gene3D" id="4.10.240.10">
    <property type="entry name" value="Zn(2)-C6 fungal-type DNA-binding domain"/>
    <property type="match status" value="1"/>
</dbReference>
<organism evidence="9 10">
    <name type="scientific">Penicillium bovifimosum</name>
    <dbReference type="NCBI Taxonomy" id="126998"/>
    <lineage>
        <taxon>Eukaryota</taxon>
        <taxon>Fungi</taxon>
        <taxon>Dikarya</taxon>
        <taxon>Ascomycota</taxon>
        <taxon>Pezizomycotina</taxon>
        <taxon>Eurotiomycetes</taxon>
        <taxon>Eurotiomycetidae</taxon>
        <taxon>Eurotiales</taxon>
        <taxon>Aspergillaceae</taxon>
        <taxon>Penicillium</taxon>
    </lineage>
</organism>
<dbReference type="PANTHER" id="PTHR31001:SF86">
    <property type="entry name" value="ZN(II)2CYS6 TRANSCRIPTION FACTOR (EUROFUNG)"/>
    <property type="match status" value="1"/>
</dbReference>
<dbReference type="InterPro" id="IPR001138">
    <property type="entry name" value="Zn2Cys6_DnaBD"/>
</dbReference>
<dbReference type="PROSITE" id="PS00463">
    <property type="entry name" value="ZN2_CY6_FUNGAL_1"/>
    <property type="match status" value="1"/>
</dbReference>
<dbReference type="InterPro" id="IPR036864">
    <property type="entry name" value="Zn2-C6_fun-type_DNA-bd_sf"/>
</dbReference>
<name>A0A9W9GUA9_9EURO</name>
<dbReference type="GO" id="GO:0008270">
    <property type="term" value="F:zinc ion binding"/>
    <property type="evidence" value="ECO:0007669"/>
    <property type="project" value="InterPro"/>
</dbReference>
<evidence type="ECO:0000256" key="4">
    <source>
        <dbReference type="ARBA" id="ARBA00023125"/>
    </source>
</evidence>
<dbReference type="CDD" id="cd00067">
    <property type="entry name" value="GAL4"/>
    <property type="match status" value="1"/>
</dbReference>
<evidence type="ECO:0000256" key="5">
    <source>
        <dbReference type="ARBA" id="ARBA00023163"/>
    </source>
</evidence>
<dbReference type="CDD" id="cd12148">
    <property type="entry name" value="fungal_TF_MHR"/>
    <property type="match status" value="1"/>
</dbReference>
<dbReference type="AlphaFoldDB" id="A0A9W9GUA9"/>
<evidence type="ECO:0000259" key="8">
    <source>
        <dbReference type="PROSITE" id="PS50048"/>
    </source>
</evidence>
<reference evidence="9" key="1">
    <citation type="submission" date="2022-11" db="EMBL/GenBank/DDBJ databases">
        <authorList>
            <person name="Petersen C."/>
        </authorList>
    </citation>
    <scope>NUCLEOTIDE SEQUENCE</scope>
    <source>
        <strain evidence="9">IBT 22155</strain>
    </source>
</reference>
<dbReference type="EMBL" id="JAPQKL010000005">
    <property type="protein sequence ID" value="KAJ5130240.1"/>
    <property type="molecule type" value="Genomic_DNA"/>
</dbReference>
<evidence type="ECO:0000256" key="3">
    <source>
        <dbReference type="ARBA" id="ARBA00023015"/>
    </source>
</evidence>
<dbReference type="RefSeq" id="XP_056520619.1">
    <property type="nucleotide sequence ID" value="XM_056667023.1"/>
</dbReference>
<protein>
    <recommendedName>
        <fullName evidence="8">Zn(2)-C6 fungal-type domain-containing protein</fullName>
    </recommendedName>
</protein>
<dbReference type="SUPFAM" id="SSF57701">
    <property type="entry name" value="Zn2/Cys6 DNA-binding domain"/>
    <property type="match status" value="1"/>
</dbReference>
<keyword evidence="3" id="KW-0805">Transcription regulation</keyword>
<dbReference type="GO" id="GO:0006351">
    <property type="term" value="P:DNA-templated transcription"/>
    <property type="evidence" value="ECO:0007669"/>
    <property type="project" value="InterPro"/>
</dbReference>
<dbReference type="InterPro" id="IPR007219">
    <property type="entry name" value="XnlR_reg_dom"/>
</dbReference>
<sequence length="754" mass="85297">MDEPLDPAMESSAPKKRTRVQFSCTACRYRKLKCCRNYPCGNCKKRGEAASCTYVGRGPRGKAQHGRSSPTLVQDRLHHLENLVMSLAQKQRPNGETYPAIQPQNRLAYATPSPCDSDRDSALTPVDTGTLVVKDEGTSYIDSANWRAILEEIDGVKEYLDANGEVSDEEDIVETDPYDESSPILLLGGGSSVSKEEMLMDIPPRSIADRLVSRFLKTSEPSRVTIHVPTFQKEYEEFWVRPADKSFTWLSLLYSIMALSVSIYHRSAEPLPLSMRAPITSWAIFRKRSSQCLIRANYLTPGRYKGEALFLYSLTEFYRNQDAQIGVSYLLGITIRLTMRMGYHRDPRHYPMLSALEGEMRRRLWALLVQLDTLISFQAGVPRTIQPWQYDTELPGNLLDTDFDEDSTQLPPERPKDERTDCSYTKAKSHIMKVFGHITDLAFSREHTSYDEILEIDRRLEAAHDLVPSFLRIRPMTQCIADPAELIMRRFTLELLYQKARMVLHRRYIAETNTKFAYSRSVCLAAAREALQYHTDIWVESMPGGQLYAERFFLNSLQNSDFLLSAMILCLELSQDADRGESARLTTQERADFLLLLETTHRIFMEARHRSVDTQRAVTALTIMLKRVKAGNIQYPNSSAGQSASMSDDIPLQPTSQAVPDQPPYTMYTPYVGEVQPTVPDPDPSQAPSYNSLEVIEDMLDVPAQLDWHLYDSRISGVGMANNNAWYTDGPATPAYGFGLYPPGVSSKGSIGLQ</sequence>
<keyword evidence="10" id="KW-1185">Reference proteome</keyword>
<evidence type="ECO:0000313" key="9">
    <source>
        <dbReference type="EMBL" id="KAJ5130240.1"/>
    </source>
</evidence>
<dbReference type="PROSITE" id="PS50048">
    <property type="entry name" value="ZN2_CY6_FUNGAL_2"/>
    <property type="match status" value="1"/>
</dbReference>
<comment type="subcellular location">
    <subcellularLocation>
        <location evidence="1">Nucleus</location>
    </subcellularLocation>
</comment>
<evidence type="ECO:0000256" key="1">
    <source>
        <dbReference type="ARBA" id="ARBA00004123"/>
    </source>
</evidence>
<comment type="caution">
    <text evidence="9">The sequence shown here is derived from an EMBL/GenBank/DDBJ whole genome shotgun (WGS) entry which is preliminary data.</text>
</comment>
<keyword evidence="4" id="KW-0238">DNA-binding</keyword>
<proteinExistence type="predicted"/>
<keyword evidence="5" id="KW-0804">Transcription</keyword>
<evidence type="ECO:0000256" key="7">
    <source>
        <dbReference type="SAM" id="MobiDB-lite"/>
    </source>
</evidence>
<feature type="region of interest" description="Disordered" evidence="7">
    <location>
        <begin position="639"/>
        <end position="662"/>
    </location>
</feature>
<dbReference type="SMART" id="SM00906">
    <property type="entry name" value="Fungal_trans"/>
    <property type="match status" value="1"/>
</dbReference>
<dbReference type="Pfam" id="PF00172">
    <property type="entry name" value="Zn_clus"/>
    <property type="match status" value="1"/>
</dbReference>
<dbReference type="OrthoDB" id="5431381at2759"/>
<keyword evidence="2" id="KW-0479">Metal-binding</keyword>
<dbReference type="SMART" id="SM00066">
    <property type="entry name" value="GAL4"/>
    <property type="match status" value="1"/>
</dbReference>
<dbReference type="GeneID" id="81406193"/>
<gene>
    <name evidence="9" type="ORF">N7515_006279</name>
</gene>
<feature type="domain" description="Zn(2)-C6 fungal-type" evidence="8">
    <location>
        <begin position="23"/>
        <end position="54"/>
    </location>
</feature>
<dbReference type="GO" id="GO:0000981">
    <property type="term" value="F:DNA-binding transcription factor activity, RNA polymerase II-specific"/>
    <property type="evidence" value="ECO:0007669"/>
    <property type="project" value="InterPro"/>
</dbReference>
<dbReference type="GO" id="GO:0005634">
    <property type="term" value="C:nucleus"/>
    <property type="evidence" value="ECO:0007669"/>
    <property type="project" value="UniProtKB-SubCell"/>
</dbReference>
<dbReference type="Proteomes" id="UP001149079">
    <property type="component" value="Unassembled WGS sequence"/>
</dbReference>
<dbReference type="Pfam" id="PF04082">
    <property type="entry name" value="Fungal_trans"/>
    <property type="match status" value="1"/>
</dbReference>
<feature type="region of interest" description="Disordered" evidence="7">
    <location>
        <begin position="401"/>
        <end position="420"/>
    </location>
</feature>
<dbReference type="InterPro" id="IPR050613">
    <property type="entry name" value="Sec_Metabolite_Reg"/>
</dbReference>
<accession>A0A9W9GUA9</accession>
<reference evidence="9" key="2">
    <citation type="journal article" date="2023" name="IMA Fungus">
        <title>Comparative genomic study of the Penicillium genus elucidates a diverse pangenome and 15 lateral gene transfer events.</title>
        <authorList>
            <person name="Petersen C."/>
            <person name="Sorensen T."/>
            <person name="Nielsen M.R."/>
            <person name="Sondergaard T.E."/>
            <person name="Sorensen J.L."/>
            <person name="Fitzpatrick D.A."/>
            <person name="Frisvad J.C."/>
            <person name="Nielsen K.L."/>
        </authorList>
    </citation>
    <scope>NUCLEOTIDE SEQUENCE</scope>
    <source>
        <strain evidence="9">IBT 22155</strain>
    </source>
</reference>
<evidence type="ECO:0000313" key="10">
    <source>
        <dbReference type="Proteomes" id="UP001149079"/>
    </source>
</evidence>
<dbReference type="PANTHER" id="PTHR31001">
    <property type="entry name" value="UNCHARACTERIZED TRANSCRIPTIONAL REGULATORY PROTEIN"/>
    <property type="match status" value="1"/>
</dbReference>
<evidence type="ECO:0000256" key="6">
    <source>
        <dbReference type="ARBA" id="ARBA00023242"/>
    </source>
</evidence>
<dbReference type="GO" id="GO:0003677">
    <property type="term" value="F:DNA binding"/>
    <property type="evidence" value="ECO:0007669"/>
    <property type="project" value="UniProtKB-KW"/>
</dbReference>
<evidence type="ECO:0000256" key="2">
    <source>
        <dbReference type="ARBA" id="ARBA00022723"/>
    </source>
</evidence>